<evidence type="ECO:0000256" key="5">
    <source>
        <dbReference type="ARBA" id="ARBA00022463"/>
    </source>
</evidence>
<dbReference type="GO" id="GO:0005198">
    <property type="term" value="F:structural molecule activity"/>
    <property type="evidence" value="ECO:0007669"/>
    <property type="project" value="InterPro"/>
</dbReference>
<keyword evidence="5 17" id="KW-0941">Suppressor of RNA silencing</keyword>
<organism evidence="19">
    <name type="scientific">Chilli leaf curl virus</name>
    <dbReference type="NCBI Taxonomy" id="172278"/>
    <lineage>
        <taxon>Viruses</taxon>
        <taxon>Monodnaviria</taxon>
        <taxon>Shotokuvirae</taxon>
        <taxon>Cressdnaviricota</taxon>
        <taxon>Repensiviricetes</taxon>
        <taxon>Geplafuvirales</taxon>
        <taxon>Geminiviridae</taxon>
        <taxon>Begomovirus</taxon>
        <taxon>Begomovirus chillicapsici</taxon>
    </lineage>
</organism>
<comment type="function">
    <text evidence="17">Strong activator of the late viral genes promoters. Acts as a suppressor of RNA-mediated gene silencing, also known as post-transcriptional gene silencing (PTGS), a mechanism of plant viral defense that limits the accumulation of viral RNAs. Also suppresses the host basal defense by interacting with and inhibiting SNF1 kinase, a key regulator of cell metabolism implicated in innate antiviral defense. Determines pathogenicity.</text>
</comment>
<keyword evidence="15 17" id="KW-1035">Host cytoplasm</keyword>
<evidence type="ECO:0000256" key="2">
    <source>
        <dbReference type="ARBA" id="ARBA00004192"/>
    </source>
</evidence>
<evidence type="ECO:0000256" key="13">
    <source>
        <dbReference type="ARBA" id="ARBA00023125"/>
    </source>
</evidence>
<evidence type="ECO:0000313" key="19">
    <source>
        <dbReference type="EMBL" id="QBY34646.1"/>
    </source>
</evidence>
<keyword evidence="11 17" id="KW-0863">Zinc-finger</keyword>
<keyword evidence="14 17" id="KW-0010">Activator</keyword>
<evidence type="ECO:0000256" key="8">
    <source>
        <dbReference type="ARBA" id="ARBA00022581"/>
    </source>
</evidence>
<feature type="region of interest" description="Disordered" evidence="18">
    <location>
        <begin position="1"/>
        <end position="24"/>
    </location>
</feature>
<sequence>MHSSSPSKSHYPHVPIKVQHRAAKRRAIPRKRFDLYCGCSYYVHINCHNYGFTHRGIHHCSSDREWRVYLGGSNSPEFQDNQAPRQAIPDERRHHNRPSPVQPQPEERAGDSQMFHSLPNLDDLTASDWSFLKGL</sequence>
<keyword evidence="13 17" id="KW-0238">DNA-binding</keyword>
<dbReference type="EMBL" id="MH765697">
    <property type="protein sequence ID" value="QBY34646.1"/>
    <property type="molecule type" value="Genomic_DNA"/>
</dbReference>
<keyword evidence="7 17" id="KW-1048">Host nucleus</keyword>
<dbReference type="GO" id="GO:0019028">
    <property type="term" value="C:viral capsid"/>
    <property type="evidence" value="ECO:0007669"/>
    <property type="project" value="InterPro"/>
</dbReference>
<evidence type="ECO:0000256" key="17">
    <source>
        <dbReference type="RuleBase" id="RU363028"/>
    </source>
</evidence>
<dbReference type="Pfam" id="PF01440">
    <property type="entry name" value="Gemini_AL2"/>
    <property type="match status" value="1"/>
</dbReference>
<evidence type="ECO:0000256" key="14">
    <source>
        <dbReference type="ARBA" id="ARBA00023159"/>
    </source>
</evidence>
<evidence type="ECO:0000256" key="6">
    <source>
        <dbReference type="ARBA" id="ARBA00022553"/>
    </source>
</evidence>
<accession>A0A5J6AAY8</accession>
<keyword evidence="6" id="KW-0597">Phosphoprotein</keyword>
<evidence type="ECO:0000256" key="7">
    <source>
        <dbReference type="ARBA" id="ARBA00022562"/>
    </source>
</evidence>
<evidence type="ECO:0000256" key="16">
    <source>
        <dbReference type="ARBA" id="ARBA00023280"/>
    </source>
</evidence>
<comment type="domain">
    <text evidence="17">The zinc finger and the transactivation region are involved in PTGS suppression.</text>
</comment>
<feature type="region of interest" description="Disordered" evidence="18">
    <location>
        <begin position="71"/>
        <end position="119"/>
    </location>
</feature>
<proteinExistence type="inferred from homology"/>
<evidence type="ECO:0000256" key="9">
    <source>
        <dbReference type="ARBA" id="ARBA00022632"/>
    </source>
</evidence>
<gene>
    <name evidence="19" type="primary">AC2</name>
</gene>
<feature type="compositionally biased region" description="Low complexity" evidence="18">
    <location>
        <begin position="1"/>
        <end position="15"/>
    </location>
</feature>
<dbReference type="GO" id="GO:0003677">
    <property type="term" value="F:DNA binding"/>
    <property type="evidence" value="ECO:0007669"/>
    <property type="project" value="UniProtKB-KW"/>
</dbReference>
<evidence type="ECO:0000256" key="1">
    <source>
        <dbReference type="ARBA" id="ARBA00004147"/>
    </source>
</evidence>
<evidence type="ECO:0000256" key="18">
    <source>
        <dbReference type="SAM" id="MobiDB-lite"/>
    </source>
</evidence>
<keyword evidence="9" id="KW-1090">Inhibition of host innate immune response by virus</keyword>
<evidence type="ECO:0000256" key="3">
    <source>
        <dbReference type="ARBA" id="ARBA00007672"/>
    </source>
</evidence>
<name>A0A5J6AAY8_9GEMI</name>
<feature type="compositionally biased region" description="Polar residues" evidence="18">
    <location>
        <begin position="72"/>
        <end position="84"/>
    </location>
</feature>
<evidence type="ECO:0000256" key="15">
    <source>
        <dbReference type="ARBA" id="ARBA00023200"/>
    </source>
</evidence>
<evidence type="ECO:0000256" key="4">
    <source>
        <dbReference type="ARBA" id="ARBA00014388"/>
    </source>
</evidence>
<keyword evidence="16" id="KW-0899">Viral immunoevasion</keyword>
<keyword evidence="12 17" id="KW-0862">Zinc</keyword>
<dbReference type="GO" id="GO:0042025">
    <property type="term" value="C:host cell nucleus"/>
    <property type="evidence" value="ECO:0007669"/>
    <property type="project" value="UniProtKB-SubCell"/>
</dbReference>
<dbReference type="InterPro" id="IPR000942">
    <property type="entry name" value="Gemini_AL2"/>
</dbReference>
<keyword evidence="8 17" id="KW-0945">Host-virus interaction</keyword>
<evidence type="ECO:0000256" key="12">
    <source>
        <dbReference type="ARBA" id="ARBA00022833"/>
    </source>
</evidence>
<dbReference type="GO" id="GO:0052170">
    <property type="term" value="P:symbiont-mediated suppression of host innate immune response"/>
    <property type="evidence" value="ECO:0007669"/>
    <property type="project" value="UniProtKB-KW"/>
</dbReference>
<dbReference type="GO" id="GO:0030430">
    <property type="term" value="C:host cell cytoplasm"/>
    <property type="evidence" value="ECO:0007669"/>
    <property type="project" value="UniProtKB-SubCell"/>
</dbReference>
<comment type="subcellular location">
    <subcellularLocation>
        <location evidence="2 17">Host cytoplasm</location>
    </subcellularLocation>
    <subcellularLocation>
        <location evidence="1 17">Host nucleus</location>
    </subcellularLocation>
</comment>
<evidence type="ECO:0000256" key="11">
    <source>
        <dbReference type="ARBA" id="ARBA00022771"/>
    </source>
</evidence>
<reference evidence="19" key="1">
    <citation type="submission" date="2018-08" db="EMBL/GenBank/DDBJ databases">
        <title>Papaya leaf curl disease complex.</title>
        <authorList>
            <person name="Varun P."/>
            <person name="Saxena S."/>
        </authorList>
    </citation>
    <scope>NUCLEOTIDE SEQUENCE</scope>
    <source>
        <strain evidence="19">PSB-42</strain>
    </source>
</reference>
<evidence type="ECO:0000256" key="10">
    <source>
        <dbReference type="ARBA" id="ARBA00022723"/>
    </source>
</evidence>
<dbReference type="PRINTS" id="PR00230">
    <property type="entry name" value="GEMCOATAL2"/>
</dbReference>
<keyword evidence="10 17" id="KW-0479">Metal-binding</keyword>
<comment type="subunit">
    <text evidence="17">Monomer. Homodimer. Homooligomer. Self-interaction correlates with nuclear localization and efficient activation of transcription.</text>
</comment>
<dbReference type="GO" id="GO:0008270">
    <property type="term" value="F:zinc ion binding"/>
    <property type="evidence" value="ECO:0007669"/>
    <property type="project" value="UniProtKB-KW"/>
</dbReference>
<comment type="similarity">
    <text evidence="3 17">Belongs to the geminiviridae transcriptional activator protein family.</text>
</comment>
<protein>
    <recommendedName>
        <fullName evidence="4 17">Transcriptional activator protein</fullName>
        <shortName evidence="17">TrAP</shortName>
    </recommendedName>
</protein>